<dbReference type="AlphaFoldDB" id="A0A9P3CT09"/>
<evidence type="ECO:0000313" key="1">
    <source>
        <dbReference type="EMBL" id="GIZ48081.1"/>
    </source>
</evidence>
<dbReference type="RefSeq" id="XP_044662568.1">
    <property type="nucleotide sequence ID" value="XM_044806633.1"/>
</dbReference>
<protein>
    <submittedName>
        <fullName evidence="1">Uncharacterized protein</fullName>
    </submittedName>
</protein>
<sequence length="189" mass="21795">MSASDAAPSHALRKGLLNLPQELYDRIYDLTFTAATKIRIYRPGHGDLVRQVLAELYEKSPSDIVVFDERLPHLFHVSRASRELFAKSYFGGDGAVFVFYAPVKIWRVPIEKCHWELIKDARVAFTNSHYLVNWESRQFKNEKAFNYPGRVVADRIPIQWHHHIEKLIKGRMEAAGLVTSNWVCGRTIS</sequence>
<dbReference type="Proteomes" id="UP000825890">
    <property type="component" value="Unassembled WGS sequence"/>
</dbReference>
<name>A0A9P3CT09_9PEZI</name>
<gene>
    <name evidence="1" type="ORF">CKM354_001115600</name>
</gene>
<keyword evidence="2" id="KW-1185">Reference proteome</keyword>
<dbReference type="GeneID" id="68296731"/>
<dbReference type="EMBL" id="BOLY01000007">
    <property type="protein sequence ID" value="GIZ48081.1"/>
    <property type="molecule type" value="Genomic_DNA"/>
</dbReference>
<accession>A0A9P3CT09</accession>
<proteinExistence type="predicted"/>
<comment type="caution">
    <text evidence="1">The sequence shown here is derived from an EMBL/GenBank/DDBJ whole genome shotgun (WGS) entry which is preliminary data.</text>
</comment>
<reference evidence="1 2" key="1">
    <citation type="submission" date="2021-01" db="EMBL/GenBank/DDBJ databases">
        <title>Cercospora kikuchii MAFF 305040 whole genome shotgun sequence.</title>
        <authorList>
            <person name="Kashiwa T."/>
            <person name="Suzuki T."/>
        </authorList>
    </citation>
    <scope>NUCLEOTIDE SEQUENCE [LARGE SCALE GENOMIC DNA]</scope>
    <source>
        <strain evidence="1 2">MAFF 305040</strain>
    </source>
</reference>
<organism evidence="1 2">
    <name type="scientific">Cercospora kikuchii</name>
    <dbReference type="NCBI Taxonomy" id="84275"/>
    <lineage>
        <taxon>Eukaryota</taxon>
        <taxon>Fungi</taxon>
        <taxon>Dikarya</taxon>
        <taxon>Ascomycota</taxon>
        <taxon>Pezizomycotina</taxon>
        <taxon>Dothideomycetes</taxon>
        <taxon>Dothideomycetidae</taxon>
        <taxon>Mycosphaerellales</taxon>
        <taxon>Mycosphaerellaceae</taxon>
        <taxon>Cercospora</taxon>
    </lineage>
</organism>
<dbReference type="OrthoDB" id="3650650at2759"/>
<evidence type="ECO:0000313" key="2">
    <source>
        <dbReference type="Proteomes" id="UP000825890"/>
    </source>
</evidence>